<dbReference type="EMBL" id="JACASF010000004">
    <property type="protein sequence ID" value="KAF6480867.1"/>
    <property type="molecule type" value="Genomic_DNA"/>
</dbReference>
<dbReference type="AlphaFoldDB" id="A0A7J8I8I1"/>
<keyword evidence="3" id="KW-1185">Reference proteome</keyword>
<comment type="caution">
    <text evidence="2">The sequence shown here is derived from an EMBL/GenBank/DDBJ whole genome shotgun (WGS) entry which is preliminary data.</text>
</comment>
<keyword evidence="1" id="KW-0812">Transmembrane</keyword>
<keyword evidence="1" id="KW-0472">Membrane</keyword>
<reference evidence="2 3" key="1">
    <citation type="journal article" date="2020" name="Nature">
        <title>Six reference-quality genomes reveal evolution of bat adaptations.</title>
        <authorList>
            <person name="Jebb D."/>
            <person name="Huang Z."/>
            <person name="Pippel M."/>
            <person name="Hughes G.M."/>
            <person name="Lavrichenko K."/>
            <person name="Devanna P."/>
            <person name="Winkler S."/>
            <person name="Jermiin L.S."/>
            <person name="Skirmuntt E.C."/>
            <person name="Katzourakis A."/>
            <person name="Burkitt-Gray L."/>
            <person name="Ray D.A."/>
            <person name="Sullivan K.A.M."/>
            <person name="Roscito J.G."/>
            <person name="Kirilenko B.M."/>
            <person name="Davalos L.M."/>
            <person name="Corthals A.P."/>
            <person name="Power M.L."/>
            <person name="Jones G."/>
            <person name="Ransome R.D."/>
            <person name="Dechmann D.K.N."/>
            <person name="Locatelli A.G."/>
            <person name="Puechmaille S.J."/>
            <person name="Fedrigo O."/>
            <person name="Jarvis E.D."/>
            <person name="Hiller M."/>
            <person name="Vernes S.C."/>
            <person name="Myers E.W."/>
            <person name="Teeling E.C."/>
        </authorList>
    </citation>
    <scope>NUCLEOTIDE SEQUENCE [LARGE SCALE GENOMIC DNA]</scope>
    <source>
        <strain evidence="2">MMolMol1</strain>
        <tissue evidence="2">Muscle</tissue>
    </source>
</reference>
<name>A0A7J8I8I1_MOLMO</name>
<evidence type="ECO:0000313" key="3">
    <source>
        <dbReference type="Proteomes" id="UP000550707"/>
    </source>
</evidence>
<evidence type="ECO:0000313" key="2">
    <source>
        <dbReference type="EMBL" id="KAF6480867.1"/>
    </source>
</evidence>
<evidence type="ECO:0000256" key="1">
    <source>
        <dbReference type="SAM" id="Phobius"/>
    </source>
</evidence>
<dbReference type="InParanoid" id="A0A7J8I8I1"/>
<dbReference type="Proteomes" id="UP000550707">
    <property type="component" value="Unassembled WGS sequence"/>
</dbReference>
<feature type="transmembrane region" description="Helical" evidence="1">
    <location>
        <begin position="66"/>
        <end position="86"/>
    </location>
</feature>
<gene>
    <name evidence="2" type="ORF">HJG59_010661</name>
</gene>
<proteinExistence type="predicted"/>
<accession>A0A7J8I8I1</accession>
<keyword evidence="1" id="KW-1133">Transmembrane helix</keyword>
<protein>
    <submittedName>
        <fullName evidence="2">Uncharacterized protein</fullName>
    </submittedName>
</protein>
<sequence>MTITNDHKLGGLKHNSRARSLRSRCHGAMLPPEAPGEGPSCLSQLLRAPGIPGIVAKPLQPLLVTWFFSVCLYLNLPPLFLFFFFLSSPEDIPPFFVQIEWEGERKRETLTRKGHIKWLPPILPNQGQGQTATEVHALSGNRTWVSPDRSPVL</sequence>
<organism evidence="2 3">
    <name type="scientific">Molossus molossus</name>
    <name type="common">Pallas' mastiff bat</name>
    <name type="synonym">Vespertilio molossus</name>
    <dbReference type="NCBI Taxonomy" id="27622"/>
    <lineage>
        <taxon>Eukaryota</taxon>
        <taxon>Metazoa</taxon>
        <taxon>Chordata</taxon>
        <taxon>Craniata</taxon>
        <taxon>Vertebrata</taxon>
        <taxon>Euteleostomi</taxon>
        <taxon>Mammalia</taxon>
        <taxon>Eutheria</taxon>
        <taxon>Laurasiatheria</taxon>
        <taxon>Chiroptera</taxon>
        <taxon>Yangochiroptera</taxon>
        <taxon>Molossidae</taxon>
        <taxon>Molossus</taxon>
    </lineage>
</organism>